<feature type="transmembrane region" description="Helical" evidence="1">
    <location>
        <begin position="21"/>
        <end position="43"/>
    </location>
</feature>
<dbReference type="Proteomes" id="UP000252415">
    <property type="component" value="Unassembled WGS sequence"/>
</dbReference>
<keyword evidence="3" id="KW-1185">Reference proteome</keyword>
<dbReference type="AlphaFoldDB" id="A0A368W8B9"/>
<keyword evidence="1" id="KW-0472">Membrane</keyword>
<proteinExistence type="predicted"/>
<dbReference type="OrthoDB" id="2768901at2"/>
<sequence length="447" mass="49660">MNLSLSQPKKQSTRQSVSMRKLWSFFLPLGISASLVTISHVIINSTLSRSADPERIIASYAVAMSLLAITERPAVLLRQTSSTLVRDKRSFHSTLAVAQLVFASIMMLGIVISYTPLGSFIFKDVFGVTKDNVQDVILVYKVLMFVSLFSGIRCFYQGVIIYNLRTKWLTIGMVIRLAGMYALSLYFIHTGVTSGVVGAVIFLFGMMIEAAVSFLEGRLLVRKMPVKLENHAIESKRHVFSFYRPLLYSSFISVWIGPAINAILGKTWDAQLAISSFAIAASLVMLLSSFFSYFHQIVINFYRIDPAAVRRFILMLGFVPALLLGLIAFTPVGVFLLEHVIGVHGRLQSESIRVLQGFVLFALVMPWLDVMNGLVLVRGQTKLIIGSQIANFSFTFITLFVCIGIAPEWNGTIGAWAQSIGMTAELIFVALALRFIKDPVTETLQNR</sequence>
<feature type="transmembrane region" description="Helical" evidence="1">
    <location>
        <begin position="413"/>
        <end position="436"/>
    </location>
</feature>
<accession>A0A368W8B9</accession>
<organism evidence="2 3">
    <name type="scientific">Paenibacillus prosopidis</name>
    <dbReference type="NCBI Taxonomy" id="630520"/>
    <lineage>
        <taxon>Bacteria</taxon>
        <taxon>Bacillati</taxon>
        <taxon>Bacillota</taxon>
        <taxon>Bacilli</taxon>
        <taxon>Bacillales</taxon>
        <taxon>Paenibacillaceae</taxon>
        <taxon>Paenibacillus</taxon>
    </lineage>
</organism>
<feature type="transmembrane region" description="Helical" evidence="1">
    <location>
        <begin position="95"/>
        <end position="117"/>
    </location>
</feature>
<keyword evidence="1" id="KW-1133">Transmembrane helix</keyword>
<feature type="transmembrane region" description="Helical" evidence="1">
    <location>
        <begin position="389"/>
        <end position="407"/>
    </location>
</feature>
<dbReference type="EMBL" id="QPJD01000004">
    <property type="protein sequence ID" value="RCW49515.1"/>
    <property type="molecule type" value="Genomic_DNA"/>
</dbReference>
<feature type="transmembrane region" description="Helical" evidence="1">
    <location>
        <begin position="270"/>
        <end position="291"/>
    </location>
</feature>
<gene>
    <name evidence="2" type="ORF">DFP97_104173</name>
</gene>
<keyword evidence="1" id="KW-0812">Transmembrane</keyword>
<protein>
    <submittedName>
        <fullName evidence="2">Progressive ankylosis protein ANKH</fullName>
    </submittedName>
</protein>
<reference evidence="2 3" key="1">
    <citation type="submission" date="2018-07" db="EMBL/GenBank/DDBJ databases">
        <title>Genomic Encyclopedia of Type Strains, Phase III (KMG-III): the genomes of soil and plant-associated and newly described type strains.</title>
        <authorList>
            <person name="Whitman W."/>
        </authorList>
    </citation>
    <scope>NUCLEOTIDE SEQUENCE [LARGE SCALE GENOMIC DNA]</scope>
    <source>
        <strain evidence="2 3">CECT 7506</strain>
    </source>
</reference>
<feature type="transmembrane region" description="Helical" evidence="1">
    <location>
        <begin position="246"/>
        <end position="264"/>
    </location>
</feature>
<feature type="transmembrane region" description="Helical" evidence="1">
    <location>
        <begin position="357"/>
        <end position="377"/>
    </location>
</feature>
<evidence type="ECO:0000313" key="3">
    <source>
        <dbReference type="Proteomes" id="UP000252415"/>
    </source>
</evidence>
<feature type="transmembrane region" description="Helical" evidence="1">
    <location>
        <begin position="312"/>
        <end position="337"/>
    </location>
</feature>
<feature type="transmembrane region" description="Helical" evidence="1">
    <location>
        <begin position="137"/>
        <end position="156"/>
    </location>
</feature>
<evidence type="ECO:0000313" key="2">
    <source>
        <dbReference type="EMBL" id="RCW49515.1"/>
    </source>
</evidence>
<feature type="transmembrane region" description="Helical" evidence="1">
    <location>
        <begin position="55"/>
        <end position="74"/>
    </location>
</feature>
<evidence type="ECO:0000256" key="1">
    <source>
        <dbReference type="SAM" id="Phobius"/>
    </source>
</evidence>
<feature type="transmembrane region" description="Helical" evidence="1">
    <location>
        <begin position="168"/>
        <end position="189"/>
    </location>
</feature>
<comment type="caution">
    <text evidence="2">The sequence shown here is derived from an EMBL/GenBank/DDBJ whole genome shotgun (WGS) entry which is preliminary data.</text>
</comment>
<name>A0A368W8B9_9BACL</name>
<feature type="transmembrane region" description="Helical" evidence="1">
    <location>
        <begin position="195"/>
        <end position="215"/>
    </location>
</feature>